<protein>
    <submittedName>
        <fullName evidence="2">Uncharacterized protein</fullName>
    </submittedName>
</protein>
<feature type="region of interest" description="Disordered" evidence="1">
    <location>
        <begin position="18"/>
        <end position="64"/>
    </location>
</feature>
<name>A0AAV5ACR9_9AGAM</name>
<sequence length="106" mass="11017">MIAAASQTYCFPVVTPVQSPSAAGGSEPNPSPCPSPKGGSDSESRTASSTAPASSPTNPLNGANHALQMKDSLIITHMHSKSIFNAVLKTFVDAIMQFIADWSINK</sequence>
<organism evidence="2 3">
    <name type="scientific">Clathrus columnatus</name>
    <dbReference type="NCBI Taxonomy" id="1419009"/>
    <lineage>
        <taxon>Eukaryota</taxon>
        <taxon>Fungi</taxon>
        <taxon>Dikarya</taxon>
        <taxon>Basidiomycota</taxon>
        <taxon>Agaricomycotina</taxon>
        <taxon>Agaricomycetes</taxon>
        <taxon>Phallomycetidae</taxon>
        <taxon>Phallales</taxon>
        <taxon>Clathraceae</taxon>
        <taxon>Clathrus</taxon>
    </lineage>
</organism>
<proteinExistence type="predicted"/>
<accession>A0AAV5ACR9</accession>
<dbReference type="Proteomes" id="UP001050691">
    <property type="component" value="Unassembled WGS sequence"/>
</dbReference>
<feature type="compositionally biased region" description="Low complexity" evidence="1">
    <location>
        <begin position="45"/>
        <end position="59"/>
    </location>
</feature>
<comment type="caution">
    <text evidence="2">The sequence shown here is derived from an EMBL/GenBank/DDBJ whole genome shotgun (WGS) entry which is preliminary data.</text>
</comment>
<dbReference type="AlphaFoldDB" id="A0AAV5ACR9"/>
<evidence type="ECO:0000313" key="3">
    <source>
        <dbReference type="Proteomes" id="UP001050691"/>
    </source>
</evidence>
<evidence type="ECO:0000313" key="2">
    <source>
        <dbReference type="EMBL" id="GJJ10811.1"/>
    </source>
</evidence>
<keyword evidence="3" id="KW-1185">Reference proteome</keyword>
<reference evidence="2" key="1">
    <citation type="submission" date="2021-10" db="EMBL/GenBank/DDBJ databases">
        <title>De novo Genome Assembly of Clathrus columnatus (Basidiomycota, Fungi) Using Illumina and Nanopore Sequence Data.</title>
        <authorList>
            <person name="Ogiso-Tanaka E."/>
            <person name="Itagaki H."/>
            <person name="Hosoya T."/>
            <person name="Hosaka K."/>
        </authorList>
    </citation>
    <scope>NUCLEOTIDE SEQUENCE</scope>
    <source>
        <strain evidence="2">MO-923</strain>
    </source>
</reference>
<gene>
    <name evidence="2" type="ORF">Clacol_005039</name>
</gene>
<evidence type="ECO:0000256" key="1">
    <source>
        <dbReference type="SAM" id="MobiDB-lite"/>
    </source>
</evidence>
<dbReference type="EMBL" id="BPWL01000005">
    <property type="protein sequence ID" value="GJJ10811.1"/>
    <property type="molecule type" value="Genomic_DNA"/>
</dbReference>